<dbReference type="SMART" id="SM00840">
    <property type="entry name" value="DALR_2"/>
    <property type="match status" value="1"/>
</dbReference>
<feature type="short sequence motif" description="'KMSKS' region" evidence="12">
    <location>
        <begin position="266"/>
        <end position="270"/>
    </location>
</feature>
<dbReference type="Pfam" id="PF09190">
    <property type="entry name" value="DALR_2"/>
    <property type="match status" value="1"/>
</dbReference>
<dbReference type="KEGG" id="dpr:Despr_2283"/>
<keyword evidence="8 12" id="KW-0862">Zinc</keyword>
<comment type="catalytic activity">
    <reaction evidence="12">
        <text>tRNA(Cys) + L-cysteine + ATP = L-cysteinyl-tRNA(Cys) + AMP + diphosphate</text>
        <dbReference type="Rhea" id="RHEA:17773"/>
        <dbReference type="Rhea" id="RHEA-COMP:9661"/>
        <dbReference type="Rhea" id="RHEA-COMP:9679"/>
        <dbReference type="ChEBI" id="CHEBI:30616"/>
        <dbReference type="ChEBI" id="CHEBI:33019"/>
        <dbReference type="ChEBI" id="CHEBI:35235"/>
        <dbReference type="ChEBI" id="CHEBI:78442"/>
        <dbReference type="ChEBI" id="CHEBI:78517"/>
        <dbReference type="ChEBI" id="CHEBI:456215"/>
        <dbReference type="EC" id="6.1.1.16"/>
    </reaction>
</comment>
<dbReference type="SUPFAM" id="SSF47323">
    <property type="entry name" value="Anticodon-binding domain of a subclass of class I aminoacyl-tRNA synthetases"/>
    <property type="match status" value="1"/>
</dbReference>
<feature type="binding site" evidence="12">
    <location>
        <position position="234"/>
    </location>
    <ligand>
        <name>Zn(2+)</name>
        <dbReference type="ChEBI" id="CHEBI:29105"/>
    </ligand>
</feature>
<dbReference type="PANTHER" id="PTHR10890:SF3">
    <property type="entry name" value="CYSTEINE--TRNA LIGASE, CYTOPLASMIC"/>
    <property type="match status" value="1"/>
</dbReference>
<sequence>MSIRIYNTLSRRKEILQPLEEGHVKLYVCGITSYDYCHIGHARSALVFDMVVRYLRHRGYKVTFVRNFTDIDDKIINRANEQGIDSASLALRFINEFYTDMDALGTLRPDLEPKATEHIPEMIGLIEDLIDKGMAYPADGDVYFRVERFVGYGQLSGRGLADMQAGARVEVNDKKEHPMDFVLWKAAKPGEPKWPSPWGEGRPGWHIECSAMSRKYLGETFDIHGGGKDLVFPHHENEIAQSCGASGKPFANLWMHHGFVTIKEEKMSKSLGNFLTIRDVLKQYEPEVLRLFIFSTQYRNPLDFTETALHDARAGLERMYECLAQVEDLPAEGTEGASVITDKDRTALASLVDRFHQAMDNDFNTAQALAHLFDTVKLLNKVLRTLPERPAAADLNLLRTTAAEFRELAGVLGLVQRNPAEVVAGNRAKILAGIDLDEETINGLITKRNQARAAKDWSTSDEVRDYLLEHRIVLKDSPEGTTWEVKK</sequence>
<keyword evidence="6 12" id="KW-0479">Metal-binding</keyword>
<dbReference type="InterPro" id="IPR015803">
    <property type="entry name" value="Cys-tRNA-ligase"/>
</dbReference>
<dbReference type="PANTHER" id="PTHR10890">
    <property type="entry name" value="CYSTEINYL-TRNA SYNTHETASE"/>
    <property type="match status" value="1"/>
</dbReference>
<organism evidence="14 15">
    <name type="scientific">Desulfobulbus propionicus (strain ATCC 33891 / DSM 2032 / VKM B-1956 / 1pr3)</name>
    <dbReference type="NCBI Taxonomy" id="577650"/>
    <lineage>
        <taxon>Bacteria</taxon>
        <taxon>Pseudomonadati</taxon>
        <taxon>Thermodesulfobacteriota</taxon>
        <taxon>Desulfobulbia</taxon>
        <taxon>Desulfobulbales</taxon>
        <taxon>Desulfobulbaceae</taxon>
        <taxon>Desulfobulbus</taxon>
    </lineage>
</organism>
<keyword evidence="15" id="KW-1185">Reference proteome</keyword>
<dbReference type="Gene3D" id="1.20.120.1910">
    <property type="entry name" value="Cysteine-tRNA ligase, C-terminal anti-codon recognition domain"/>
    <property type="match status" value="1"/>
</dbReference>
<comment type="cofactor">
    <cofactor evidence="12">
        <name>Zn(2+)</name>
        <dbReference type="ChEBI" id="CHEBI:29105"/>
    </cofactor>
    <text evidence="12">Binds 1 zinc ion per subunit.</text>
</comment>
<accession>A0A7U4DPU5</accession>
<reference evidence="14 15" key="1">
    <citation type="journal article" date="2011" name="Stand. Genomic Sci.">
        <title>Complete genome sequence of Desulfobulbus propionicus type strain (1pr3).</title>
        <authorList>
            <person name="Pagani I."/>
            <person name="Lapidus A."/>
            <person name="Nolan M."/>
            <person name="Lucas S."/>
            <person name="Hammon N."/>
            <person name="Deshpande S."/>
            <person name="Cheng J.F."/>
            <person name="Chertkov O."/>
            <person name="Davenport K."/>
            <person name="Tapia R."/>
            <person name="Han C."/>
            <person name="Goodwin L."/>
            <person name="Pitluck S."/>
            <person name="Liolios K."/>
            <person name="Mavromatis K."/>
            <person name="Ivanova N."/>
            <person name="Mikhailova N."/>
            <person name="Pati A."/>
            <person name="Chen A."/>
            <person name="Palaniappan K."/>
            <person name="Land M."/>
            <person name="Hauser L."/>
            <person name="Chang Y.J."/>
            <person name="Jeffries C.D."/>
            <person name="Detter J.C."/>
            <person name="Brambilla E."/>
            <person name="Kannan K.P."/>
            <person name="Djao O.D."/>
            <person name="Rohde M."/>
            <person name="Pukall R."/>
            <person name="Spring S."/>
            <person name="Goker M."/>
            <person name="Sikorski J."/>
            <person name="Woyke T."/>
            <person name="Bristow J."/>
            <person name="Eisen J.A."/>
            <person name="Markowitz V."/>
            <person name="Hugenholtz P."/>
            <person name="Kyrpides N.C."/>
            <person name="Klenk H.P."/>
        </authorList>
    </citation>
    <scope>NUCLEOTIDE SEQUENCE [LARGE SCALE GENOMIC DNA]</scope>
    <source>
        <strain evidence="15">ATCC 33891 / DSM 2032 / 1pr3</strain>
    </source>
</reference>
<evidence type="ECO:0000256" key="10">
    <source>
        <dbReference type="ARBA" id="ARBA00022917"/>
    </source>
</evidence>
<feature type="binding site" evidence="12">
    <location>
        <position position="238"/>
    </location>
    <ligand>
        <name>Zn(2+)</name>
        <dbReference type="ChEBI" id="CHEBI:29105"/>
    </ligand>
</feature>
<feature type="binding site" evidence="12">
    <location>
        <position position="209"/>
    </location>
    <ligand>
        <name>Zn(2+)</name>
        <dbReference type="ChEBI" id="CHEBI:29105"/>
    </ligand>
</feature>
<evidence type="ECO:0000256" key="11">
    <source>
        <dbReference type="ARBA" id="ARBA00023146"/>
    </source>
</evidence>
<dbReference type="GO" id="GO:0004817">
    <property type="term" value="F:cysteine-tRNA ligase activity"/>
    <property type="evidence" value="ECO:0007669"/>
    <property type="project" value="UniProtKB-UniRule"/>
</dbReference>
<evidence type="ECO:0000256" key="12">
    <source>
        <dbReference type="HAMAP-Rule" id="MF_00041"/>
    </source>
</evidence>
<dbReference type="CDD" id="cd07963">
    <property type="entry name" value="Anticodon_Ia_Cys"/>
    <property type="match status" value="1"/>
</dbReference>
<name>A0A7U4DPU5_DESPD</name>
<comment type="similarity">
    <text evidence="2 12">Belongs to the class-I aminoacyl-tRNA synthetase family.</text>
</comment>
<dbReference type="InterPro" id="IPR024909">
    <property type="entry name" value="Cys-tRNA/MSH_ligase"/>
</dbReference>
<feature type="binding site" evidence="12">
    <location>
        <position position="269"/>
    </location>
    <ligand>
        <name>ATP</name>
        <dbReference type="ChEBI" id="CHEBI:30616"/>
    </ligand>
</feature>
<dbReference type="InterPro" id="IPR015273">
    <property type="entry name" value="Cys-tRNA-synt_Ia_DALR"/>
</dbReference>
<evidence type="ECO:0000256" key="6">
    <source>
        <dbReference type="ARBA" id="ARBA00022723"/>
    </source>
</evidence>
<dbReference type="GO" id="GO:0008270">
    <property type="term" value="F:zinc ion binding"/>
    <property type="evidence" value="ECO:0007669"/>
    <property type="project" value="UniProtKB-UniRule"/>
</dbReference>
<evidence type="ECO:0000256" key="8">
    <source>
        <dbReference type="ARBA" id="ARBA00022833"/>
    </source>
</evidence>
<comment type="subunit">
    <text evidence="3 12">Monomer.</text>
</comment>
<keyword evidence="7 12" id="KW-0547">Nucleotide-binding</keyword>
<evidence type="ECO:0000256" key="9">
    <source>
        <dbReference type="ARBA" id="ARBA00022840"/>
    </source>
</evidence>
<dbReference type="GO" id="GO:0005524">
    <property type="term" value="F:ATP binding"/>
    <property type="evidence" value="ECO:0007669"/>
    <property type="project" value="UniProtKB-UniRule"/>
</dbReference>
<dbReference type="GO" id="GO:0006423">
    <property type="term" value="P:cysteinyl-tRNA aminoacylation"/>
    <property type="evidence" value="ECO:0007669"/>
    <property type="project" value="UniProtKB-UniRule"/>
</dbReference>
<dbReference type="NCBIfam" id="TIGR00435">
    <property type="entry name" value="cysS"/>
    <property type="match status" value="1"/>
</dbReference>
<evidence type="ECO:0000256" key="1">
    <source>
        <dbReference type="ARBA" id="ARBA00004496"/>
    </source>
</evidence>
<feature type="short sequence motif" description="'HIGH' region" evidence="12">
    <location>
        <begin position="31"/>
        <end position="41"/>
    </location>
</feature>
<evidence type="ECO:0000313" key="15">
    <source>
        <dbReference type="Proteomes" id="UP000006365"/>
    </source>
</evidence>
<dbReference type="SUPFAM" id="SSF52374">
    <property type="entry name" value="Nucleotidylyl transferase"/>
    <property type="match status" value="1"/>
</dbReference>
<keyword evidence="11 12" id="KW-0030">Aminoacyl-tRNA synthetase</keyword>
<dbReference type="HAMAP" id="MF_00041">
    <property type="entry name" value="Cys_tRNA_synth"/>
    <property type="match status" value="1"/>
</dbReference>
<dbReference type="CDD" id="cd00672">
    <property type="entry name" value="CysRS_core"/>
    <property type="match status" value="1"/>
</dbReference>
<dbReference type="Pfam" id="PF01406">
    <property type="entry name" value="tRNA-synt_1e"/>
    <property type="match status" value="1"/>
</dbReference>
<keyword evidence="10 12" id="KW-0648">Protein biosynthesis</keyword>
<dbReference type="InterPro" id="IPR009080">
    <property type="entry name" value="tRNAsynth_Ia_anticodon-bd"/>
</dbReference>
<evidence type="ECO:0000313" key="14">
    <source>
        <dbReference type="EMBL" id="ADW18427.1"/>
    </source>
</evidence>
<dbReference type="Pfam" id="PF23493">
    <property type="entry name" value="CysS_C"/>
    <property type="match status" value="1"/>
</dbReference>
<evidence type="ECO:0000256" key="5">
    <source>
        <dbReference type="ARBA" id="ARBA00022598"/>
    </source>
</evidence>
<dbReference type="Proteomes" id="UP000006365">
    <property type="component" value="Chromosome"/>
</dbReference>
<dbReference type="AlphaFoldDB" id="A0A7U4DPU5"/>
<dbReference type="InterPro" id="IPR014729">
    <property type="entry name" value="Rossmann-like_a/b/a_fold"/>
</dbReference>
<dbReference type="PRINTS" id="PR00983">
    <property type="entry name" value="TRNASYNTHCYS"/>
</dbReference>
<dbReference type="RefSeq" id="WP_015724965.1">
    <property type="nucleotide sequence ID" value="NC_014972.1"/>
</dbReference>
<feature type="binding site" evidence="12">
    <location>
        <position position="29"/>
    </location>
    <ligand>
        <name>Zn(2+)</name>
        <dbReference type="ChEBI" id="CHEBI:29105"/>
    </ligand>
</feature>
<evidence type="ECO:0000256" key="4">
    <source>
        <dbReference type="ARBA" id="ARBA00022490"/>
    </source>
</evidence>
<proteinExistence type="inferred from homology"/>
<evidence type="ECO:0000256" key="2">
    <source>
        <dbReference type="ARBA" id="ARBA00005594"/>
    </source>
</evidence>
<dbReference type="GO" id="GO:0005829">
    <property type="term" value="C:cytosol"/>
    <property type="evidence" value="ECO:0007669"/>
    <property type="project" value="TreeGrafter"/>
</dbReference>
<gene>
    <name evidence="12" type="primary">cysS</name>
    <name evidence="14" type="ordered locus">Despr_2283</name>
</gene>
<dbReference type="InterPro" id="IPR032678">
    <property type="entry name" value="tRNA-synt_1_cat_dom"/>
</dbReference>
<protein>
    <recommendedName>
        <fullName evidence="12">Cysteine--tRNA ligase</fullName>
        <ecNumber evidence="12">6.1.1.16</ecNumber>
    </recommendedName>
    <alternativeName>
        <fullName evidence="12">Cysteinyl-tRNA synthetase</fullName>
        <shortName evidence="12">CysRS</shortName>
    </alternativeName>
</protein>
<feature type="domain" description="Cysteinyl-tRNA synthetase class Ia DALR" evidence="13">
    <location>
        <begin position="354"/>
        <end position="423"/>
    </location>
</feature>
<dbReference type="FunFam" id="3.40.50.620:FF:000009">
    <property type="entry name" value="Cysteine--tRNA ligase"/>
    <property type="match status" value="1"/>
</dbReference>
<keyword evidence="5 12" id="KW-0436">Ligase</keyword>
<evidence type="ECO:0000256" key="3">
    <source>
        <dbReference type="ARBA" id="ARBA00011245"/>
    </source>
</evidence>
<dbReference type="EC" id="6.1.1.16" evidence="12"/>
<comment type="subcellular location">
    <subcellularLocation>
        <location evidence="1 12">Cytoplasm</location>
    </subcellularLocation>
</comment>
<dbReference type="Gene3D" id="3.40.50.620">
    <property type="entry name" value="HUPs"/>
    <property type="match status" value="1"/>
</dbReference>
<keyword evidence="9 12" id="KW-0067">ATP-binding</keyword>
<dbReference type="InterPro" id="IPR056411">
    <property type="entry name" value="CysS_C"/>
</dbReference>
<keyword evidence="4 12" id="KW-0963">Cytoplasm</keyword>
<dbReference type="EMBL" id="CP002364">
    <property type="protein sequence ID" value="ADW18427.1"/>
    <property type="molecule type" value="Genomic_DNA"/>
</dbReference>
<evidence type="ECO:0000256" key="7">
    <source>
        <dbReference type="ARBA" id="ARBA00022741"/>
    </source>
</evidence>
<evidence type="ECO:0000259" key="13">
    <source>
        <dbReference type="SMART" id="SM00840"/>
    </source>
</evidence>